<dbReference type="Gene3D" id="3.30.1330.60">
    <property type="entry name" value="OmpA-like domain"/>
    <property type="match status" value="1"/>
</dbReference>
<name>A0ABZ2KD41_9BACT</name>
<keyword evidence="2 4" id="KW-0472">Membrane</keyword>
<comment type="subcellular location">
    <subcellularLocation>
        <location evidence="1">Cell outer membrane</location>
    </subcellularLocation>
</comment>
<protein>
    <submittedName>
        <fullName evidence="7">OmpA family protein</fullName>
    </submittedName>
</protein>
<gene>
    <name evidence="7" type="ORF">LZC95_01345</name>
</gene>
<dbReference type="InterPro" id="IPR050330">
    <property type="entry name" value="Bact_OuterMem_StrucFunc"/>
</dbReference>
<evidence type="ECO:0000313" key="8">
    <source>
        <dbReference type="Proteomes" id="UP001379533"/>
    </source>
</evidence>
<dbReference type="PANTHER" id="PTHR30329">
    <property type="entry name" value="STATOR ELEMENT OF FLAGELLAR MOTOR COMPLEX"/>
    <property type="match status" value="1"/>
</dbReference>
<keyword evidence="8" id="KW-1185">Reference proteome</keyword>
<dbReference type="PRINTS" id="PR01021">
    <property type="entry name" value="OMPADOMAIN"/>
</dbReference>
<feature type="region of interest" description="Disordered" evidence="5">
    <location>
        <begin position="193"/>
        <end position="216"/>
    </location>
</feature>
<evidence type="ECO:0000313" key="7">
    <source>
        <dbReference type="EMBL" id="WXA95485.1"/>
    </source>
</evidence>
<accession>A0ABZ2KD41</accession>
<dbReference type="InterPro" id="IPR006665">
    <property type="entry name" value="OmpA-like"/>
</dbReference>
<evidence type="ECO:0000256" key="1">
    <source>
        <dbReference type="ARBA" id="ARBA00004442"/>
    </source>
</evidence>
<feature type="region of interest" description="Disordered" evidence="5">
    <location>
        <begin position="60"/>
        <end position="103"/>
    </location>
</feature>
<organism evidence="7 8">
    <name type="scientific">Pendulispora brunnea</name>
    <dbReference type="NCBI Taxonomy" id="2905690"/>
    <lineage>
        <taxon>Bacteria</taxon>
        <taxon>Pseudomonadati</taxon>
        <taxon>Myxococcota</taxon>
        <taxon>Myxococcia</taxon>
        <taxon>Myxococcales</taxon>
        <taxon>Sorangiineae</taxon>
        <taxon>Pendulisporaceae</taxon>
        <taxon>Pendulispora</taxon>
    </lineage>
</organism>
<dbReference type="PROSITE" id="PS51123">
    <property type="entry name" value="OMPA_2"/>
    <property type="match status" value="1"/>
</dbReference>
<dbReference type="Pfam" id="PF00691">
    <property type="entry name" value="OmpA"/>
    <property type="match status" value="1"/>
</dbReference>
<proteinExistence type="predicted"/>
<keyword evidence="3" id="KW-0998">Cell outer membrane</keyword>
<feature type="domain" description="OmpA-like" evidence="6">
    <location>
        <begin position="98"/>
        <end position="215"/>
    </location>
</feature>
<evidence type="ECO:0000259" key="6">
    <source>
        <dbReference type="PROSITE" id="PS51123"/>
    </source>
</evidence>
<dbReference type="PANTHER" id="PTHR30329:SF21">
    <property type="entry name" value="LIPOPROTEIN YIAD-RELATED"/>
    <property type="match status" value="1"/>
</dbReference>
<evidence type="ECO:0000256" key="5">
    <source>
        <dbReference type="SAM" id="MobiDB-lite"/>
    </source>
</evidence>
<dbReference type="RefSeq" id="WP_394846091.1">
    <property type="nucleotide sequence ID" value="NZ_CP089982.1"/>
</dbReference>
<dbReference type="SUPFAM" id="SSF103088">
    <property type="entry name" value="OmpA-like"/>
    <property type="match status" value="1"/>
</dbReference>
<evidence type="ECO:0000256" key="2">
    <source>
        <dbReference type="ARBA" id="ARBA00023136"/>
    </source>
</evidence>
<dbReference type="CDD" id="cd07185">
    <property type="entry name" value="OmpA_C-like"/>
    <property type="match status" value="1"/>
</dbReference>
<reference evidence="7 8" key="1">
    <citation type="submission" date="2021-12" db="EMBL/GenBank/DDBJ databases">
        <title>Discovery of the Pendulisporaceae a myxobacterial family with distinct sporulation behavior and unique specialized metabolism.</title>
        <authorList>
            <person name="Garcia R."/>
            <person name="Popoff A."/>
            <person name="Bader C.D."/>
            <person name="Loehr J."/>
            <person name="Walesch S."/>
            <person name="Walt C."/>
            <person name="Boldt J."/>
            <person name="Bunk B."/>
            <person name="Haeckl F.J.F.P.J."/>
            <person name="Gunesch A.P."/>
            <person name="Birkelbach J."/>
            <person name="Nuebel U."/>
            <person name="Pietschmann T."/>
            <person name="Bach T."/>
            <person name="Mueller R."/>
        </authorList>
    </citation>
    <scope>NUCLEOTIDE SEQUENCE [LARGE SCALE GENOMIC DNA]</scope>
    <source>
        <strain evidence="7 8">MSr12523</strain>
    </source>
</reference>
<feature type="compositionally biased region" description="Basic and acidic residues" evidence="5">
    <location>
        <begin position="71"/>
        <end position="100"/>
    </location>
</feature>
<dbReference type="InterPro" id="IPR036737">
    <property type="entry name" value="OmpA-like_sf"/>
</dbReference>
<evidence type="ECO:0000256" key="4">
    <source>
        <dbReference type="PROSITE-ProRule" id="PRU00473"/>
    </source>
</evidence>
<dbReference type="InterPro" id="IPR006664">
    <property type="entry name" value="OMP_bac"/>
</dbReference>
<dbReference type="Proteomes" id="UP001379533">
    <property type="component" value="Chromosome"/>
</dbReference>
<dbReference type="EMBL" id="CP089982">
    <property type="protein sequence ID" value="WXA95485.1"/>
    <property type="molecule type" value="Genomic_DNA"/>
</dbReference>
<evidence type="ECO:0000256" key="3">
    <source>
        <dbReference type="ARBA" id="ARBA00023237"/>
    </source>
</evidence>
<sequence>MKPIVLAAGFAALGTVDLAFIDLRLVPAALAVAPSVAPRVAPQIAPPTAPPLASVPEKTTMAMASPSPVKETAEPIKEKAEPTPKAEPAPKAEAKVESTETRGGSAVTLHFDVNARTPAGDSAPDLKTIATMLVADPTLRVTIDGHSDRNGSAAYNEELSRQRAVAVAEELAELGVDRNRISSAAHGARIPVDKGKDAESLARNRRVEVHVERRKP</sequence>